<dbReference type="PANTHER" id="PTHR42789">
    <property type="entry name" value="D-ISOMER SPECIFIC 2-HYDROXYACID DEHYDROGENASE FAMILY PROTEIN (AFU_ORTHOLOGUE AFUA_6G10090)"/>
    <property type="match status" value="1"/>
</dbReference>
<dbReference type="PANTHER" id="PTHR42789:SF1">
    <property type="entry name" value="D-ISOMER SPECIFIC 2-HYDROXYACID DEHYDROGENASE FAMILY PROTEIN (AFU_ORTHOLOGUE AFUA_6G10090)"/>
    <property type="match status" value="1"/>
</dbReference>
<sequence>MAGWRDTGHELEVAFVPTHIADDAGLLDLLKDTDIVVAMRERTPLRAGLIARLPRLELIVTTGMQNASIDMDAGPMVCGTPSLTSPTAELTWALITGLMRNVPAEAASLRAGTWQSPGAGLGEGLEGSTLAILGLGRLGSRVAAIGRAFGMQVIAWSQNLTEETARAHGVERVSKAELFRRADVLSIHLRLSGRTESLVGEPELRSMKPTARLINTSRAGIVDQAALLQALHRGGIAGAGLDVFDAEPLPAGHPLLSAPNTLLTPHLGYVTRQNYEVFYGGAVEAITGYLNGAPVRVLASGTRAAHG</sequence>
<feature type="domain" description="D-isomer specific 2-hydroxyacid dehydrogenase NAD-binding" evidence="4">
    <location>
        <begin position="93"/>
        <end position="268"/>
    </location>
</feature>
<dbReference type="Gene3D" id="3.40.50.720">
    <property type="entry name" value="NAD(P)-binding Rossmann-like Domain"/>
    <property type="match status" value="2"/>
</dbReference>
<evidence type="ECO:0000256" key="3">
    <source>
        <dbReference type="ARBA" id="ARBA00023027"/>
    </source>
</evidence>
<dbReference type="SUPFAM" id="SSF51735">
    <property type="entry name" value="NAD(P)-binding Rossmann-fold domains"/>
    <property type="match status" value="1"/>
</dbReference>
<evidence type="ECO:0000313" key="5">
    <source>
        <dbReference type="EMBL" id="QWC11741.1"/>
    </source>
</evidence>
<dbReference type="Proteomes" id="UP000676885">
    <property type="component" value="Chromosome"/>
</dbReference>
<protein>
    <submittedName>
        <fullName evidence="5">D-2-hydroxyacid dehydrogenase family protein</fullName>
    </submittedName>
</protein>
<comment type="similarity">
    <text evidence="1">Belongs to the D-isomer specific 2-hydroxyacid dehydrogenase family.</text>
</comment>
<keyword evidence="6" id="KW-1185">Reference proteome</keyword>
<dbReference type="SUPFAM" id="SSF52283">
    <property type="entry name" value="Formate/glycerate dehydrogenase catalytic domain-like"/>
    <property type="match status" value="1"/>
</dbReference>
<dbReference type="GO" id="GO:0051287">
    <property type="term" value="F:NAD binding"/>
    <property type="evidence" value="ECO:0007669"/>
    <property type="project" value="InterPro"/>
</dbReference>
<keyword evidence="3" id="KW-0520">NAD</keyword>
<dbReference type="InterPro" id="IPR029752">
    <property type="entry name" value="D-isomer_DH_CS1"/>
</dbReference>
<evidence type="ECO:0000259" key="4">
    <source>
        <dbReference type="Pfam" id="PF02826"/>
    </source>
</evidence>
<evidence type="ECO:0000256" key="1">
    <source>
        <dbReference type="ARBA" id="ARBA00005854"/>
    </source>
</evidence>
<dbReference type="EMBL" id="CP076022">
    <property type="protein sequence ID" value="QWC11741.1"/>
    <property type="molecule type" value="Genomic_DNA"/>
</dbReference>
<name>A0A975M973_9MICC</name>
<dbReference type="InterPro" id="IPR050857">
    <property type="entry name" value="D-2-hydroxyacid_DH"/>
</dbReference>
<dbReference type="CDD" id="cd12169">
    <property type="entry name" value="PGDH_like_1"/>
    <property type="match status" value="1"/>
</dbReference>
<dbReference type="KEGG" id="ajg:KKR91_08810"/>
<dbReference type="PROSITE" id="PS00065">
    <property type="entry name" value="D_2_HYDROXYACID_DH_1"/>
    <property type="match status" value="1"/>
</dbReference>
<evidence type="ECO:0000256" key="2">
    <source>
        <dbReference type="ARBA" id="ARBA00023002"/>
    </source>
</evidence>
<accession>A0A975M973</accession>
<evidence type="ECO:0000313" key="6">
    <source>
        <dbReference type="Proteomes" id="UP000676885"/>
    </source>
</evidence>
<proteinExistence type="inferred from homology"/>
<dbReference type="AlphaFoldDB" id="A0A975M973"/>
<dbReference type="GO" id="GO:0016491">
    <property type="term" value="F:oxidoreductase activity"/>
    <property type="evidence" value="ECO:0007669"/>
    <property type="project" value="UniProtKB-KW"/>
</dbReference>
<gene>
    <name evidence="5" type="ORF">KKR91_08810</name>
</gene>
<dbReference type="InterPro" id="IPR036291">
    <property type="entry name" value="NAD(P)-bd_dom_sf"/>
</dbReference>
<organism evidence="5 6">
    <name type="scientific">Arthrobacter jiangjiafuii</name>
    <dbReference type="NCBI Taxonomy" id="2817475"/>
    <lineage>
        <taxon>Bacteria</taxon>
        <taxon>Bacillati</taxon>
        <taxon>Actinomycetota</taxon>
        <taxon>Actinomycetes</taxon>
        <taxon>Micrococcales</taxon>
        <taxon>Micrococcaceae</taxon>
        <taxon>Arthrobacter</taxon>
    </lineage>
</organism>
<dbReference type="InterPro" id="IPR006140">
    <property type="entry name" value="D-isomer_DH_NAD-bd"/>
</dbReference>
<keyword evidence="2" id="KW-0560">Oxidoreductase</keyword>
<dbReference type="Pfam" id="PF02826">
    <property type="entry name" value="2-Hacid_dh_C"/>
    <property type="match status" value="1"/>
</dbReference>
<reference evidence="5 6" key="1">
    <citation type="submission" date="2021-05" db="EMBL/GenBank/DDBJ databases">
        <title>Novel species in genus Arthrobacter.</title>
        <authorList>
            <person name="Zhang G."/>
        </authorList>
    </citation>
    <scope>NUCLEOTIDE SEQUENCE [LARGE SCALE GENOMIC DNA]</scope>
    <source>
        <strain evidence="6">zg-ZUI227</strain>
    </source>
</reference>